<sequence length="406" mass="44455">VIRKSDGSVLPIARGYQPPKADNLGQVVVPGALVSCNLDAVGICNPVLGSRTIVLSAKPLLLPDTDTIQQRLLVIVMDYSACRYPATMNQTTVRTIFLGRKGDGSGGIAQRYTQCSYGKFNLNTTAFKVITAKSTVPCTDVAVKQCADWRIAQDGDARAKAVLGEKEFSSFTHYAYIIPGNMSNSQCAWKGLAYLPGQQIWLKSTTYSVSRWSTVMQEALHNYGGLWHSWENGVEYEDYSTAMGSGVACPNAPELAYLDWATPAPGGDRIDSNLLPAGTALTFSLPATYLSPDGNYLRIVPDWLPSYRTNVDAKNLYIAVRVNKGGDSSMTLYYANKLNIHEVNAIMVRQYVYSDRKVSFVTAAAPQSRTNLTAYKLVVYGGSWVSTDILRIHVCRYQSSLTECPS</sequence>
<evidence type="ECO:0000313" key="3">
    <source>
        <dbReference type="Proteomes" id="UP000001058"/>
    </source>
</evidence>
<dbReference type="AlphaFoldDB" id="D8UBM2"/>
<dbReference type="Pfam" id="PF05548">
    <property type="entry name" value="Peptidase_M11"/>
    <property type="match status" value="1"/>
</dbReference>
<dbReference type="RefSeq" id="XP_002956053.1">
    <property type="nucleotide sequence ID" value="XM_002956007.1"/>
</dbReference>
<accession>D8UBM2</accession>
<proteinExistence type="predicted"/>
<dbReference type="KEGG" id="vcn:VOLCADRAFT_127216"/>
<evidence type="ECO:0000259" key="1">
    <source>
        <dbReference type="Pfam" id="PF05548"/>
    </source>
</evidence>
<dbReference type="InParanoid" id="D8UBM2"/>
<reference evidence="2 3" key="1">
    <citation type="journal article" date="2010" name="Science">
        <title>Genomic analysis of organismal complexity in the multicellular green alga Volvox carteri.</title>
        <authorList>
            <person name="Prochnik S.E."/>
            <person name="Umen J."/>
            <person name="Nedelcu A.M."/>
            <person name="Hallmann A."/>
            <person name="Miller S.M."/>
            <person name="Nishii I."/>
            <person name="Ferris P."/>
            <person name="Kuo A."/>
            <person name="Mitros T."/>
            <person name="Fritz-Laylin L.K."/>
            <person name="Hellsten U."/>
            <person name="Chapman J."/>
            <person name="Simakov O."/>
            <person name="Rensing S.A."/>
            <person name="Terry A."/>
            <person name="Pangilinan J."/>
            <person name="Kapitonov V."/>
            <person name="Jurka J."/>
            <person name="Salamov A."/>
            <person name="Shapiro H."/>
            <person name="Schmutz J."/>
            <person name="Grimwood J."/>
            <person name="Lindquist E."/>
            <person name="Lucas S."/>
            <person name="Grigoriev I.V."/>
            <person name="Schmitt R."/>
            <person name="Kirk D."/>
            <person name="Rokhsar D.S."/>
        </authorList>
    </citation>
    <scope>NUCLEOTIDE SEQUENCE [LARGE SCALE GENOMIC DNA]</scope>
    <source>
        <strain evidence="3">f. Nagariensis / Eve</strain>
    </source>
</reference>
<organism evidence="3">
    <name type="scientific">Volvox carteri f. nagariensis</name>
    <dbReference type="NCBI Taxonomy" id="3068"/>
    <lineage>
        <taxon>Eukaryota</taxon>
        <taxon>Viridiplantae</taxon>
        <taxon>Chlorophyta</taxon>
        <taxon>core chlorophytes</taxon>
        <taxon>Chlorophyceae</taxon>
        <taxon>CS clade</taxon>
        <taxon>Chlamydomonadales</taxon>
        <taxon>Volvocaceae</taxon>
        <taxon>Volvox</taxon>
    </lineage>
</organism>
<dbReference type="Proteomes" id="UP000001058">
    <property type="component" value="Unassembled WGS sequence"/>
</dbReference>
<evidence type="ECO:0000313" key="2">
    <source>
        <dbReference type="EMBL" id="EFJ42793.1"/>
    </source>
</evidence>
<dbReference type="InterPro" id="IPR008752">
    <property type="entry name" value="Peptidase_M11"/>
</dbReference>
<dbReference type="eggNOG" id="KOG1187">
    <property type="taxonomic scope" value="Eukaryota"/>
</dbReference>
<dbReference type="EMBL" id="GL378378">
    <property type="protein sequence ID" value="EFJ42793.1"/>
    <property type="molecule type" value="Genomic_DNA"/>
</dbReference>
<keyword evidence="3" id="KW-1185">Reference proteome</keyword>
<dbReference type="STRING" id="3068.D8UBM2"/>
<name>D8UBM2_VOLCA</name>
<dbReference type="GeneID" id="9615208"/>
<feature type="non-terminal residue" evidence="2">
    <location>
        <position position="406"/>
    </location>
</feature>
<dbReference type="OrthoDB" id="540537at2759"/>
<feature type="non-terminal residue" evidence="2">
    <location>
        <position position="1"/>
    </location>
</feature>
<feature type="domain" description="Peptidase M11 gametolysin" evidence="1">
    <location>
        <begin position="71"/>
        <end position="374"/>
    </location>
</feature>
<protein>
    <submittedName>
        <fullName evidence="2">Metalloproteinase, extracellular matrix glycoprotein VMP15</fullName>
    </submittedName>
</protein>
<gene>
    <name evidence="2" type="primary">vmp15</name>
    <name evidence="2" type="ORF">VOLCADRAFT_127216</name>
</gene>